<dbReference type="RefSeq" id="WP_008278948.1">
    <property type="nucleotide sequence ID" value="NZ_AAXW01000132.1"/>
</dbReference>
<evidence type="ECO:0000313" key="2">
    <source>
        <dbReference type="Proteomes" id="UP000003781"/>
    </source>
</evidence>
<organism evidence="1 2">
    <name type="scientific">Crocosphaera chwakensis CCY0110</name>
    <dbReference type="NCBI Taxonomy" id="391612"/>
    <lineage>
        <taxon>Bacteria</taxon>
        <taxon>Bacillati</taxon>
        <taxon>Cyanobacteriota</taxon>
        <taxon>Cyanophyceae</taxon>
        <taxon>Oscillatoriophycideae</taxon>
        <taxon>Chroococcales</taxon>
        <taxon>Aphanothecaceae</taxon>
        <taxon>Crocosphaera</taxon>
        <taxon>Crocosphaera chwakensis</taxon>
    </lineage>
</organism>
<keyword evidence="2" id="KW-1185">Reference proteome</keyword>
<dbReference type="AlphaFoldDB" id="A3IZY4"/>
<sequence>MADYSYLDKLTGEKRYFTAKTDETIVKFNLPNLVDKTKSQEFLYSILPEHKSSALLSNRIDRDLPILIDQDKLERYFLPDECTVQFRENIGKTKINEIVEKCNCSISVKQGSHNYYTLKLSKDKDVFHSIRDLSDFAEVEFAAPSEMDADRFKRPYYSDKLTGKQYLFIPKDDELVIVFEPDDTANNSLSNFEILDLTDETASVPPDAAQTFPAMIDNDGLTRYFLLNECTVQFKETISEGTAKELLKKKGYSVLSEQRTPGYYIVSVPEDQEFFVAVQQLMD</sequence>
<dbReference type="Proteomes" id="UP000003781">
    <property type="component" value="Unassembled WGS sequence"/>
</dbReference>
<name>A3IZY4_9CHRO</name>
<proteinExistence type="predicted"/>
<evidence type="ECO:0000313" key="1">
    <source>
        <dbReference type="EMBL" id="EAZ87961.1"/>
    </source>
</evidence>
<accession>A3IZY4</accession>
<gene>
    <name evidence="1" type="ORF">CY0110_02727</name>
</gene>
<reference evidence="1 2" key="1">
    <citation type="submission" date="2007-03" db="EMBL/GenBank/DDBJ databases">
        <authorList>
            <person name="Stal L."/>
            <person name="Ferriera S."/>
            <person name="Johnson J."/>
            <person name="Kravitz S."/>
            <person name="Beeson K."/>
            <person name="Sutton G."/>
            <person name="Rogers Y.-H."/>
            <person name="Friedman R."/>
            <person name="Frazier M."/>
            <person name="Venter J.C."/>
        </authorList>
    </citation>
    <scope>NUCLEOTIDE SEQUENCE [LARGE SCALE GENOMIC DNA]</scope>
    <source>
        <strain evidence="1 2">CCY0110</strain>
    </source>
</reference>
<comment type="caution">
    <text evidence="1">The sequence shown here is derived from an EMBL/GenBank/DDBJ whole genome shotgun (WGS) entry which is preliminary data.</text>
</comment>
<dbReference type="EMBL" id="AAXW01000132">
    <property type="protein sequence ID" value="EAZ87961.1"/>
    <property type="molecule type" value="Genomic_DNA"/>
</dbReference>
<protein>
    <submittedName>
        <fullName evidence="1">Uncharacterized protein</fullName>
    </submittedName>
</protein>